<dbReference type="EMBL" id="CAXLJM020000035">
    <property type="protein sequence ID" value="CAL8104082.1"/>
    <property type="molecule type" value="Genomic_DNA"/>
</dbReference>
<evidence type="ECO:0000256" key="1">
    <source>
        <dbReference type="ARBA" id="ARBA00004589"/>
    </source>
</evidence>
<keyword evidence="5" id="KW-0449">Lipoprotein</keyword>
<dbReference type="PANTHER" id="PTHR33562">
    <property type="entry name" value="ATILLA, ISOFORM B-RELATED-RELATED"/>
    <property type="match status" value="1"/>
</dbReference>
<evidence type="ECO:0000256" key="7">
    <source>
        <dbReference type="SAM" id="SignalP"/>
    </source>
</evidence>
<evidence type="ECO:0000256" key="4">
    <source>
        <dbReference type="ARBA" id="ARBA00023180"/>
    </source>
</evidence>
<feature type="chain" id="PRO_5047121375" description="Protein quiver" evidence="7">
    <location>
        <begin position="23"/>
        <end position="256"/>
    </location>
</feature>
<evidence type="ECO:0008006" key="10">
    <source>
        <dbReference type="Google" id="ProtNLM"/>
    </source>
</evidence>
<sequence length="256" mass="28292">MASRICIQVFLALVLLSQSTFSLKCYTCNSAKDEGCAQSPPPEKYLIECSQDTLEILNDFHRQTKLEEADAEHKHDHHDHDEKHDHDHHEHNDHPQEMESTPAASISSASPMDTDISDSQLPDSATPVSPSGNRTARSVDGNGNEPGFLLAAPVKLPKEATFCRKNSYHIPAQNNGPDSKLESTIRIIRTCGWIPEEKKEGSSNKTDCKWINNAGTQIDQCVCKGDGCNAGEYLQSLKIHTLVLFGVITAGYYYVL</sequence>
<dbReference type="PANTHER" id="PTHR33562:SF2">
    <property type="entry name" value="PROTEIN QUIVER"/>
    <property type="match status" value="1"/>
</dbReference>
<dbReference type="Pfam" id="PF17064">
    <property type="entry name" value="QVR"/>
    <property type="match status" value="1"/>
</dbReference>
<feature type="region of interest" description="Disordered" evidence="6">
    <location>
        <begin position="68"/>
        <end position="145"/>
    </location>
</feature>
<dbReference type="InterPro" id="IPR050975">
    <property type="entry name" value="Sleep_regulator"/>
</dbReference>
<protein>
    <recommendedName>
        <fullName evidence="10">Protein quiver</fullName>
    </recommendedName>
</protein>
<keyword evidence="9" id="KW-1185">Reference proteome</keyword>
<evidence type="ECO:0000256" key="2">
    <source>
        <dbReference type="ARBA" id="ARBA00022622"/>
    </source>
</evidence>
<evidence type="ECO:0000256" key="3">
    <source>
        <dbReference type="ARBA" id="ARBA00022729"/>
    </source>
</evidence>
<comment type="caution">
    <text evidence="8">The sequence shown here is derived from an EMBL/GenBank/DDBJ whole genome shotgun (WGS) entry which is preliminary data.</text>
</comment>
<evidence type="ECO:0000256" key="5">
    <source>
        <dbReference type="ARBA" id="ARBA00023288"/>
    </source>
</evidence>
<keyword evidence="2" id="KW-0472">Membrane</keyword>
<evidence type="ECO:0000313" key="9">
    <source>
        <dbReference type="Proteomes" id="UP001642540"/>
    </source>
</evidence>
<organism evidence="8 9">
    <name type="scientific">Orchesella dallaii</name>
    <dbReference type="NCBI Taxonomy" id="48710"/>
    <lineage>
        <taxon>Eukaryota</taxon>
        <taxon>Metazoa</taxon>
        <taxon>Ecdysozoa</taxon>
        <taxon>Arthropoda</taxon>
        <taxon>Hexapoda</taxon>
        <taxon>Collembola</taxon>
        <taxon>Entomobryomorpha</taxon>
        <taxon>Entomobryoidea</taxon>
        <taxon>Orchesellidae</taxon>
        <taxon>Orchesellinae</taxon>
        <taxon>Orchesella</taxon>
    </lineage>
</organism>
<keyword evidence="4" id="KW-0325">Glycoprotein</keyword>
<feature type="compositionally biased region" description="Basic and acidic residues" evidence="6">
    <location>
        <begin position="68"/>
        <end position="97"/>
    </location>
</feature>
<keyword evidence="3 7" id="KW-0732">Signal</keyword>
<proteinExistence type="predicted"/>
<keyword evidence="2" id="KW-0336">GPI-anchor</keyword>
<evidence type="ECO:0000256" key="6">
    <source>
        <dbReference type="SAM" id="MobiDB-lite"/>
    </source>
</evidence>
<name>A0ABP1QJ17_9HEXA</name>
<gene>
    <name evidence="8" type="ORF">ODALV1_LOCUS11646</name>
</gene>
<evidence type="ECO:0000313" key="8">
    <source>
        <dbReference type="EMBL" id="CAL8104082.1"/>
    </source>
</evidence>
<comment type="subcellular location">
    <subcellularLocation>
        <location evidence="1">Membrane</location>
        <topology evidence="1">Lipid-anchor</topology>
        <topology evidence="1">GPI-anchor</topology>
    </subcellularLocation>
</comment>
<dbReference type="InterPro" id="IPR031424">
    <property type="entry name" value="QVR-like"/>
</dbReference>
<dbReference type="Proteomes" id="UP001642540">
    <property type="component" value="Unassembled WGS sequence"/>
</dbReference>
<feature type="compositionally biased region" description="Polar residues" evidence="6">
    <location>
        <begin position="117"/>
        <end position="136"/>
    </location>
</feature>
<accession>A0ABP1QJ17</accession>
<reference evidence="8 9" key="1">
    <citation type="submission" date="2024-08" db="EMBL/GenBank/DDBJ databases">
        <authorList>
            <person name="Cucini C."/>
            <person name="Frati F."/>
        </authorList>
    </citation>
    <scope>NUCLEOTIDE SEQUENCE [LARGE SCALE GENOMIC DNA]</scope>
</reference>
<feature type="signal peptide" evidence="7">
    <location>
        <begin position="1"/>
        <end position="22"/>
    </location>
</feature>